<accession>A0ACA9R315</accession>
<gene>
    <name evidence="1" type="ORF">ACOLOM_LOCUS13998</name>
</gene>
<evidence type="ECO:0000313" key="1">
    <source>
        <dbReference type="EMBL" id="CAG8774303.1"/>
    </source>
</evidence>
<dbReference type="EMBL" id="CAJVPT010067016">
    <property type="protein sequence ID" value="CAG8774303.1"/>
    <property type="molecule type" value="Genomic_DNA"/>
</dbReference>
<evidence type="ECO:0000313" key="2">
    <source>
        <dbReference type="Proteomes" id="UP000789525"/>
    </source>
</evidence>
<organism evidence="1 2">
    <name type="scientific">Acaulospora colombiana</name>
    <dbReference type="NCBI Taxonomy" id="27376"/>
    <lineage>
        <taxon>Eukaryota</taxon>
        <taxon>Fungi</taxon>
        <taxon>Fungi incertae sedis</taxon>
        <taxon>Mucoromycota</taxon>
        <taxon>Glomeromycotina</taxon>
        <taxon>Glomeromycetes</taxon>
        <taxon>Diversisporales</taxon>
        <taxon>Acaulosporaceae</taxon>
        <taxon>Acaulospora</taxon>
    </lineage>
</organism>
<reference evidence="1" key="1">
    <citation type="submission" date="2021-06" db="EMBL/GenBank/DDBJ databases">
        <authorList>
            <person name="Kallberg Y."/>
            <person name="Tangrot J."/>
            <person name="Rosling A."/>
        </authorList>
    </citation>
    <scope>NUCLEOTIDE SEQUENCE</scope>
    <source>
        <strain evidence="1">CL356</strain>
    </source>
</reference>
<feature type="non-terminal residue" evidence="1">
    <location>
        <position position="1"/>
    </location>
</feature>
<proteinExistence type="predicted"/>
<comment type="caution">
    <text evidence="1">The sequence shown here is derived from an EMBL/GenBank/DDBJ whole genome shotgun (WGS) entry which is preliminary data.</text>
</comment>
<name>A0ACA9R315_9GLOM</name>
<dbReference type="Proteomes" id="UP000789525">
    <property type="component" value="Unassembled WGS sequence"/>
</dbReference>
<protein>
    <submittedName>
        <fullName evidence="1">15988_t:CDS:1</fullName>
    </submittedName>
</protein>
<feature type="non-terminal residue" evidence="1">
    <location>
        <position position="164"/>
    </location>
</feature>
<keyword evidence="2" id="KW-1185">Reference proteome</keyword>
<sequence>IQVWGSANEQKTPMPGTGFLDQCEALKRVEFRNIEWRHRPGLVFSTVTTLDIGPSLDLVLGQTCILQLLRSFPAIMRLRLLAFPETEMVEHAQPLDSKFSVPSLTHLTVSPVLLRTSLQGFEDRRVLPALMSVSVHFHPGDEEEYEGDTEHSETARRNEDLVTV</sequence>